<proteinExistence type="inferred from homology"/>
<dbReference type="RefSeq" id="WP_058353457.1">
    <property type="nucleotide sequence ID" value="NZ_CABMMD010000176.1"/>
</dbReference>
<evidence type="ECO:0000256" key="1">
    <source>
        <dbReference type="ARBA" id="ARBA00011073"/>
    </source>
</evidence>
<feature type="active site" description="Charge relay system" evidence="5 6">
    <location>
        <position position="64"/>
    </location>
</feature>
<accession>A0A0V8QCI5</accession>
<name>A0A0V8QCI5_9FIRM</name>
<dbReference type="AlphaFoldDB" id="A0A0V8QCI5"/>
<dbReference type="GO" id="GO:0004252">
    <property type="term" value="F:serine-type endopeptidase activity"/>
    <property type="evidence" value="ECO:0007669"/>
    <property type="project" value="UniProtKB-UniRule"/>
</dbReference>
<comment type="caution">
    <text evidence="9">The sequence shown here is derived from an EMBL/GenBank/DDBJ whole genome shotgun (WGS) entry which is preliminary data.</text>
</comment>
<keyword evidence="3 6" id="KW-0378">Hydrolase</keyword>
<dbReference type="Proteomes" id="UP000054874">
    <property type="component" value="Unassembled WGS sequence"/>
</dbReference>
<evidence type="ECO:0000256" key="7">
    <source>
        <dbReference type="RuleBase" id="RU003355"/>
    </source>
</evidence>
<dbReference type="GO" id="GO:0006508">
    <property type="term" value="P:proteolysis"/>
    <property type="evidence" value="ECO:0007669"/>
    <property type="project" value="UniProtKB-KW"/>
</dbReference>
<gene>
    <name evidence="9" type="ORF">ASU35_13200</name>
</gene>
<organism evidence="9 10">
    <name type="scientific">Acetivibrio ethanolgignens</name>
    <dbReference type="NCBI Taxonomy" id="290052"/>
    <lineage>
        <taxon>Bacteria</taxon>
        <taxon>Bacillati</taxon>
        <taxon>Bacillota</taxon>
        <taxon>Clostridia</taxon>
        <taxon>Eubacteriales</taxon>
        <taxon>Oscillospiraceae</taxon>
        <taxon>Acetivibrio</taxon>
    </lineage>
</organism>
<evidence type="ECO:0000313" key="9">
    <source>
        <dbReference type="EMBL" id="KSV58304.1"/>
    </source>
</evidence>
<dbReference type="OrthoDB" id="9798386at2"/>
<dbReference type="PROSITE" id="PS00137">
    <property type="entry name" value="SUBTILASE_HIS"/>
    <property type="match status" value="1"/>
</dbReference>
<dbReference type="InterPro" id="IPR022398">
    <property type="entry name" value="Peptidase_S8_His-AS"/>
</dbReference>
<keyword evidence="2 6" id="KW-0645">Protease</keyword>
<feature type="domain" description="Peptidase S8/S53" evidence="8">
    <location>
        <begin position="20"/>
        <end position="289"/>
    </location>
</feature>
<comment type="similarity">
    <text evidence="1 6 7">Belongs to the peptidase S8 family.</text>
</comment>
<keyword evidence="10" id="KW-1185">Reference proteome</keyword>
<dbReference type="Pfam" id="PF00082">
    <property type="entry name" value="Peptidase_S8"/>
    <property type="match status" value="1"/>
</dbReference>
<evidence type="ECO:0000256" key="2">
    <source>
        <dbReference type="ARBA" id="ARBA00022670"/>
    </source>
</evidence>
<dbReference type="EMBL" id="LNAM01000176">
    <property type="protein sequence ID" value="KSV58304.1"/>
    <property type="molecule type" value="Genomic_DNA"/>
</dbReference>
<dbReference type="SUPFAM" id="SSF52743">
    <property type="entry name" value="Subtilisin-like"/>
    <property type="match status" value="1"/>
</dbReference>
<dbReference type="PANTHER" id="PTHR43806">
    <property type="entry name" value="PEPTIDASE S8"/>
    <property type="match status" value="1"/>
</dbReference>
<keyword evidence="4 6" id="KW-0720">Serine protease</keyword>
<dbReference type="CDD" id="cd07487">
    <property type="entry name" value="Peptidases_S8_1"/>
    <property type="match status" value="1"/>
</dbReference>
<evidence type="ECO:0000256" key="5">
    <source>
        <dbReference type="PIRSR" id="PIRSR615500-1"/>
    </source>
</evidence>
<evidence type="ECO:0000256" key="6">
    <source>
        <dbReference type="PROSITE-ProRule" id="PRU01240"/>
    </source>
</evidence>
<protein>
    <submittedName>
        <fullName evidence="9">Peptidase S8</fullName>
    </submittedName>
</protein>
<dbReference type="PRINTS" id="PR00723">
    <property type="entry name" value="SUBTILISIN"/>
</dbReference>
<reference evidence="9 10" key="1">
    <citation type="submission" date="2015-11" db="EMBL/GenBank/DDBJ databases">
        <title>Butyribacter intestini gen. nov., sp. nov., a butyric acid-producing bacterium of the family Lachnospiraceae isolated from the human faeces.</title>
        <authorList>
            <person name="Zou Y."/>
            <person name="Xue W."/>
            <person name="Luo G."/>
            <person name="Lv M."/>
        </authorList>
    </citation>
    <scope>NUCLEOTIDE SEQUENCE [LARGE SCALE GENOMIC DNA]</scope>
    <source>
        <strain evidence="9 10">ACET-33324</strain>
    </source>
</reference>
<dbReference type="InterPro" id="IPR015500">
    <property type="entry name" value="Peptidase_S8_subtilisin-rel"/>
</dbReference>
<feature type="active site" description="Charge relay system" evidence="5 6">
    <location>
        <position position="29"/>
    </location>
</feature>
<evidence type="ECO:0000256" key="4">
    <source>
        <dbReference type="ARBA" id="ARBA00022825"/>
    </source>
</evidence>
<evidence type="ECO:0000313" key="10">
    <source>
        <dbReference type="Proteomes" id="UP000054874"/>
    </source>
</evidence>
<dbReference type="STRING" id="290052.ASU35_13200"/>
<dbReference type="InterPro" id="IPR000209">
    <property type="entry name" value="Peptidase_S8/S53_dom"/>
</dbReference>
<evidence type="ECO:0000256" key="3">
    <source>
        <dbReference type="ARBA" id="ARBA00022801"/>
    </source>
</evidence>
<evidence type="ECO:0000259" key="8">
    <source>
        <dbReference type="Pfam" id="PF00082"/>
    </source>
</evidence>
<sequence length="299" mass="32158">MDRVSKIIHLDWARKRGIYGKGVCVAIIDTGIAPHPDFIYRKKRIVDFYDVLRGRIEPYDDSGHGTHVAGILAGSGVASAGRYMGVAPECSLVSVKVLNRKGNGSIADVLAGFDWVMRNKERYNIRILNISVGTAIDKDYSEDSDLVRGVNELWDAGIVVVAAAGNNGPLPQSIGSPGNSRKVITVGASDDDVLVELDGSRIKDYSSRGPTKDCIKKPDIVVPGSNIVSCSYRGGYTVKSGTSMATPIVSGAVALLLSRYQDMTPLEVKLRLKTRAVDMGMPHGKQGWGLLDIEKLLSG</sequence>
<dbReference type="InterPro" id="IPR050131">
    <property type="entry name" value="Peptidase_S8_subtilisin-like"/>
</dbReference>
<dbReference type="Gene3D" id="3.40.50.200">
    <property type="entry name" value="Peptidase S8/S53 domain"/>
    <property type="match status" value="1"/>
</dbReference>
<dbReference type="PROSITE" id="PS00136">
    <property type="entry name" value="SUBTILASE_ASP"/>
    <property type="match status" value="1"/>
</dbReference>
<dbReference type="PROSITE" id="PS00138">
    <property type="entry name" value="SUBTILASE_SER"/>
    <property type="match status" value="1"/>
</dbReference>
<dbReference type="PANTHER" id="PTHR43806:SF65">
    <property type="entry name" value="SERINE PROTEASE APRX"/>
    <property type="match status" value="1"/>
</dbReference>
<dbReference type="InterPro" id="IPR023828">
    <property type="entry name" value="Peptidase_S8_Ser-AS"/>
</dbReference>
<dbReference type="PROSITE" id="PS51892">
    <property type="entry name" value="SUBTILASE"/>
    <property type="match status" value="1"/>
</dbReference>
<dbReference type="InterPro" id="IPR023827">
    <property type="entry name" value="Peptidase_S8_Asp-AS"/>
</dbReference>
<dbReference type="InterPro" id="IPR036852">
    <property type="entry name" value="Peptidase_S8/S53_dom_sf"/>
</dbReference>
<feature type="active site" description="Charge relay system" evidence="5 6">
    <location>
        <position position="243"/>
    </location>
</feature>